<dbReference type="PANTHER" id="PTHR33388">
    <property type="entry name" value="OS01G0212500 PROTEIN"/>
    <property type="match status" value="1"/>
</dbReference>
<name>A0A1B6Q0W1_SORBI</name>
<organism evidence="5 6">
    <name type="scientific">Sorghum bicolor</name>
    <name type="common">Sorghum</name>
    <name type="synonym">Sorghum vulgare</name>
    <dbReference type="NCBI Taxonomy" id="4558"/>
    <lineage>
        <taxon>Eukaryota</taxon>
        <taxon>Viridiplantae</taxon>
        <taxon>Streptophyta</taxon>
        <taxon>Embryophyta</taxon>
        <taxon>Tracheophyta</taxon>
        <taxon>Spermatophyta</taxon>
        <taxon>Magnoliopsida</taxon>
        <taxon>Liliopsida</taxon>
        <taxon>Poales</taxon>
        <taxon>Poaceae</taxon>
        <taxon>PACMAD clade</taxon>
        <taxon>Panicoideae</taxon>
        <taxon>Andropogonodae</taxon>
        <taxon>Andropogoneae</taxon>
        <taxon>Sorghinae</taxon>
        <taxon>Sorghum</taxon>
    </lineage>
</organism>
<gene>
    <name evidence="5" type="ORF">SORBI_3003G018000</name>
</gene>
<dbReference type="Proteomes" id="UP000000768">
    <property type="component" value="Chromosome 3"/>
</dbReference>
<accession>A0A1B6Q0U8</accession>
<dbReference type="OMA" id="NANYSDW"/>
<keyword evidence="1" id="KW-0678">Repressor</keyword>
<protein>
    <submittedName>
        <fullName evidence="5">Uncharacterized protein</fullName>
    </submittedName>
</protein>
<evidence type="ECO:0000313" key="6">
    <source>
        <dbReference type="Proteomes" id="UP000000768"/>
    </source>
</evidence>
<accession>A0A1B6Q0W1</accession>
<proteinExistence type="predicted"/>
<evidence type="ECO:0000256" key="2">
    <source>
        <dbReference type="ARBA" id="ARBA00023015"/>
    </source>
</evidence>
<dbReference type="eggNOG" id="ENOG502QSN2">
    <property type="taxonomic scope" value="Eukaryota"/>
</dbReference>
<feature type="compositionally biased region" description="Low complexity" evidence="4">
    <location>
        <begin position="22"/>
        <end position="32"/>
    </location>
</feature>
<dbReference type="PANTHER" id="PTHR33388:SF37">
    <property type="entry name" value="OS01G0212500 PROTEIN"/>
    <property type="match status" value="1"/>
</dbReference>
<dbReference type="EMBL" id="CM000762">
    <property type="protein sequence ID" value="KXG31558.1"/>
    <property type="molecule type" value="Genomic_DNA"/>
</dbReference>
<reference evidence="5" key="2">
    <citation type="submission" date="2017-02" db="EMBL/GenBank/DDBJ databases">
        <title>WGS assembly of Sorghum bicolor.</title>
        <authorList>
            <person name="Paterson A."/>
            <person name="Mullet J."/>
            <person name="Bowers J."/>
            <person name="Bruggmann R."/>
            <person name="Dubchak I."/>
            <person name="Grimwood J."/>
            <person name="Gundlach H."/>
            <person name="Haberer G."/>
            <person name="Hellsten U."/>
            <person name="Mitros T."/>
            <person name="Poliakov A."/>
            <person name="Schmutz J."/>
            <person name="Spannagl M."/>
            <person name="Tang H."/>
            <person name="Wang X."/>
            <person name="Wicker T."/>
            <person name="Bharti A."/>
            <person name="Chapman J."/>
            <person name="Feltus F."/>
            <person name="Gowik U."/>
            <person name="Grigoriev I."/>
            <person name="Lyons E."/>
            <person name="Maher C."/>
            <person name="Martis M."/>
            <person name="Narechania A."/>
            <person name="Otillar R."/>
            <person name="Penning B."/>
            <person name="Salamov A."/>
            <person name="Wang Y."/>
            <person name="Zhang L."/>
            <person name="Carpita N."/>
            <person name="Freeling M."/>
            <person name="Gingle A."/>
            <person name="Hash C."/>
            <person name="Keller B."/>
            <person name="Klein P."/>
            <person name="Kresovich S."/>
            <person name="Mccann M."/>
            <person name="Ming R."/>
            <person name="Peterson D."/>
            <person name="Rahman M."/>
            <person name="Ware D."/>
            <person name="Westhoff P."/>
            <person name="Mayer K."/>
            <person name="Messing J."/>
            <person name="Sims D."/>
            <person name="Jenkins J."/>
            <person name="Shu S."/>
            <person name="Rokhsar D."/>
        </authorList>
    </citation>
    <scope>NUCLEOTIDE SEQUENCE</scope>
</reference>
<feature type="compositionally biased region" description="Polar residues" evidence="4">
    <location>
        <begin position="150"/>
        <end position="174"/>
    </location>
</feature>
<dbReference type="AlphaFoldDB" id="A0A1B6Q0W1"/>
<feature type="region of interest" description="Disordered" evidence="4">
    <location>
        <begin position="150"/>
        <end position="201"/>
    </location>
</feature>
<dbReference type="EMBL" id="CM000762">
    <property type="protein sequence ID" value="KXG31557.2"/>
    <property type="molecule type" value="Genomic_DNA"/>
</dbReference>
<dbReference type="InParanoid" id="A0A1B6Q0W1"/>
<dbReference type="InterPro" id="IPR040356">
    <property type="entry name" value="SPEAR"/>
</dbReference>
<dbReference type="Gramene" id="KXG31557">
    <property type="protein sequence ID" value="KXG31557"/>
    <property type="gene ID" value="SORBI_3003G018000"/>
</dbReference>
<evidence type="ECO:0000256" key="1">
    <source>
        <dbReference type="ARBA" id="ARBA00022491"/>
    </source>
</evidence>
<feature type="compositionally biased region" description="Low complexity" evidence="4">
    <location>
        <begin position="175"/>
        <end position="191"/>
    </location>
</feature>
<dbReference type="FunCoup" id="A0A1B6Q0W1">
    <property type="interactions" value="1"/>
</dbReference>
<reference evidence="6" key="3">
    <citation type="journal article" date="2018" name="Plant J.">
        <title>The Sorghum bicolor reference genome: improved assembly, gene annotations, a transcriptome atlas, and signatures of genome organization.</title>
        <authorList>
            <person name="McCormick R.F."/>
            <person name="Truong S.K."/>
            <person name="Sreedasyam A."/>
            <person name="Jenkins J."/>
            <person name="Shu S."/>
            <person name="Sims D."/>
            <person name="Kennedy M."/>
            <person name="Amirebrahimi M."/>
            <person name="Weers B.D."/>
            <person name="McKinley B."/>
            <person name="Mattison A."/>
            <person name="Morishige D.T."/>
            <person name="Grimwood J."/>
            <person name="Schmutz J."/>
            <person name="Mullet J.E."/>
        </authorList>
    </citation>
    <scope>NUCLEOTIDE SEQUENCE [LARGE SCALE GENOMIC DNA]</scope>
    <source>
        <strain evidence="6">cv. BTx623</strain>
    </source>
</reference>
<keyword evidence="2" id="KW-0805">Transcription regulation</keyword>
<keyword evidence="6" id="KW-1185">Reference proteome</keyword>
<keyword evidence="3" id="KW-0804">Transcription</keyword>
<reference evidence="5 6" key="1">
    <citation type="journal article" date="2009" name="Nature">
        <title>The Sorghum bicolor genome and the diversification of grasses.</title>
        <authorList>
            <person name="Paterson A.H."/>
            <person name="Bowers J.E."/>
            <person name="Bruggmann R."/>
            <person name="Dubchak I."/>
            <person name="Grimwood J."/>
            <person name="Gundlach H."/>
            <person name="Haberer G."/>
            <person name="Hellsten U."/>
            <person name="Mitros T."/>
            <person name="Poliakov A."/>
            <person name="Schmutz J."/>
            <person name="Spannagl M."/>
            <person name="Tang H."/>
            <person name="Wang X."/>
            <person name="Wicker T."/>
            <person name="Bharti A.K."/>
            <person name="Chapman J."/>
            <person name="Feltus F.A."/>
            <person name="Gowik U."/>
            <person name="Grigoriev I.V."/>
            <person name="Lyons E."/>
            <person name="Maher C.A."/>
            <person name="Martis M."/>
            <person name="Narechania A."/>
            <person name="Otillar R.P."/>
            <person name="Penning B.W."/>
            <person name="Salamov A.A."/>
            <person name="Wang Y."/>
            <person name="Zhang L."/>
            <person name="Carpita N.C."/>
            <person name="Freeling M."/>
            <person name="Gingle A.R."/>
            <person name="Hash C.T."/>
            <person name="Keller B."/>
            <person name="Klein P."/>
            <person name="Kresovich S."/>
            <person name="McCann M.C."/>
            <person name="Ming R."/>
            <person name="Peterson D.G."/>
            <person name="Mehboob-ur-Rahman"/>
            <person name="Ware D."/>
            <person name="Westhoff P."/>
            <person name="Mayer K.F."/>
            <person name="Messing J."/>
            <person name="Rokhsar D.S."/>
        </authorList>
    </citation>
    <scope>NUCLEOTIDE SEQUENCE [LARGE SCALE GENOMIC DNA]</scope>
    <source>
        <strain evidence="6">cv. BTx623</strain>
    </source>
</reference>
<dbReference type="GO" id="GO:0003700">
    <property type="term" value="F:DNA-binding transcription factor activity"/>
    <property type="evidence" value="ECO:0007669"/>
    <property type="project" value="InterPro"/>
</dbReference>
<dbReference type="Gramene" id="KXG31558">
    <property type="protein sequence ID" value="KXG31558"/>
    <property type="gene ID" value="SORBI_3003G018000"/>
</dbReference>
<feature type="region of interest" description="Disordered" evidence="4">
    <location>
        <begin position="1"/>
        <end position="58"/>
    </location>
</feature>
<evidence type="ECO:0000313" key="5">
    <source>
        <dbReference type="EMBL" id="KXG31558.1"/>
    </source>
</evidence>
<evidence type="ECO:0000256" key="3">
    <source>
        <dbReference type="ARBA" id="ARBA00023163"/>
    </source>
</evidence>
<evidence type="ECO:0000256" key="4">
    <source>
        <dbReference type="SAM" id="MobiDB-lite"/>
    </source>
</evidence>
<sequence length="366" mass="38622">MVHEQSSGNHHHHHQQQLPRFGARAGAGAATGVSRPSKKSKVNKAPQRGLGVAQLEKLRMEEQKKMEGAATAMSVSGAAHLGGAGGGLGHLLPMHPPPPPPPLSLSALPRPGADGGGVHCGYPPVLWDPSSADPMKNLYKRSLCSQPSLPSVSTGLSLTASSSHPTEPPSNQMYSSSSSSVCRSSAAAPAPADDEREAAGVDRSWPFMFEGLNTTAFRTTMGKAPFAPRTTREAAAGLPDVCPDLSRYEFRASNYLSSNASYSDWPSEFGHCKSSKDSEAAYLTLNAQPTPRMKSQQPPALPPIHLPEFGDFGVMQSQHGSASASSSSSSSRPFYSFMPVGPVRCERPLSEIKADASDGVDLELKL</sequence>